<feature type="compositionally biased region" description="Basic residues" evidence="1">
    <location>
        <begin position="389"/>
        <end position="398"/>
    </location>
</feature>
<accession>A0A914HQD2</accession>
<proteinExistence type="predicted"/>
<dbReference type="Pfam" id="PF10188">
    <property type="entry name" value="Oscp1"/>
    <property type="match status" value="1"/>
</dbReference>
<protein>
    <submittedName>
        <fullName evidence="3">Protein OSCP1</fullName>
    </submittedName>
</protein>
<evidence type="ECO:0000313" key="3">
    <source>
        <dbReference type="WBParaSite" id="Gr19_v10_g2923.t1"/>
    </source>
</evidence>
<dbReference type="GO" id="GO:0005737">
    <property type="term" value="C:cytoplasm"/>
    <property type="evidence" value="ECO:0007669"/>
    <property type="project" value="TreeGrafter"/>
</dbReference>
<feature type="compositionally biased region" description="Basic and acidic residues" evidence="1">
    <location>
        <begin position="370"/>
        <end position="380"/>
    </location>
</feature>
<dbReference type="WBParaSite" id="Gr19_v10_g2923.t1">
    <property type="protein sequence ID" value="Gr19_v10_g2923.t1"/>
    <property type="gene ID" value="Gr19_v10_g2923"/>
</dbReference>
<evidence type="ECO:0000256" key="1">
    <source>
        <dbReference type="SAM" id="MobiDB-lite"/>
    </source>
</evidence>
<organism evidence="2 3">
    <name type="scientific">Globodera rostochiensis</name>
    <name type="common">Golden nematode worm</name>
    <name type="synonym">Heterodera rostochiensis</name>
    <dbReference type="NCBI Taxonomy" id="31243"/>
    <lineage>
        <taxon>Eukaryota</taxon>
        <taxon>Metazoa</taxon>
        <taxon>Ecdysozoa</taxon>
        <taxon>Nematoda</taxon>
        <taxon>Chromadorea</taxon>
        <taxon>Rhabditida</taxon>
        <taxon>Tylenchina</taxon>
        <taxon>Tylenchomorpha</taxon>
        <taxon>Tylenchoidea</taxon>
        <taxon>Heteroderidae</taxon>
        <taxon>Heteroderinae</taxon>
        <taxon>Globodera</taxon>
    </lineage>
</organism>
<feature type="region of interest" description="Disordered" evidence="1">
    <location>
        <begin position="332"/>
        <end position="445"/>
    </location>
</feature>
<dbReference type="AlphaFoldDB" id="A0A914HQD2"/>
<feature type="compositionally biased region" description="Acidic residues" evidence="1">
    <location>
        <begin position="332"/>
        <end position="342"/>
    </location>
</feature>
<feature type="compositionally biased region" description="Low complexity" evidence="1">
    <location>
        <begin position="428"/>
        <end position="439"/>
    </location>
</feature>
<dbReference type="PANTHER" id="PTHR21439:SF0">
    <property type="entry name" value="PROTEIN OSCP1"/>
    <property type="match status" value="1"/>
</dbReference>
<reference evidence="3" key="1">
    <citation type="submission" date="2022-11" db="UniProtKB">
        <authorList>
            <consortium name="WormBaseParasite"/>
        </authorList>
    </citation>
    <scope>IDENTIFICATION</scope>
</reference>
<dbReference type="Proteomes" id="UP000887572">
    <property type="component" value="Unplaced"/>
</dbReference>
<dbReference type="GO" id="GO:0005886">
    <property type="term" value="C:plasma membrane"/>
    <property type="evidence" value="ECO:0007669"/>
    <property type="project" value="TreeGrafter"/>
</dbReference>
<dbReference type="InterPro" id="IPR019332">
    <property type="entry name" value="OSCP1"/>
</dbReference>
<name>A0A914HQD2_GLORO</name>
<evidence type="ECO:0000313" key="2">
    <source>
        <dbReference type="Proteomes" id="UP000887572"/>
    </source>
</evidence>
<sequence>MSFQAMPFLFINMGGEMAYILDQRLQAQNVGDERSSRVLREIVAVMLSKSFLDELFEPREMYTKSGLRQHFEQIAHSSVMRLNDASLIKLFDLMTMGVKYQFLLCKEPSELVLVTMNHLDGMKAIFKDHATIIERIDHASTLLMDHFGDTPLWQMAVIRSELLNFLSGTCVKASQLLRAQRQLDDGRFVLFPAGEQIELPYNAVVPGSVRYVENGALVRAEQFLVDERFKVSPDFYQMLRATYRSGQILDRTMIRGTTLGQNMYKIGGEGAVPVREALSVQQQNTKTCSDNKNAQTIVCGAGDELELLSLLIKGDQDKMLGADGFELELFEQDNNDDDDDTKEEQARGAQTTAHKAKKTAQPKASSLSKAIKEMDLDKGEQQTTTAKPPSRKGSRKGKQLLELMDQEGTATAAGDKTPAAKKSNELISSSSSKQRTSSIKRGDKQ</sequence>
<keyword evidence="2" id="KW-1185">Reference proteome</keyword>
<dbReference type="PANTHER" id="PTHR21439">
    <property type="entry name" value="OXIDORED-NITRO DOMAIN-CONTAINING PROTEIN"/>
    <property type="match status" value="1"/>
</dbReference>